<name>A0A977KNN4_9CAUD</name>
<evidence type="ECO:0000313" key="2">
    <source>
        <dbReference type="Proteomes" id="UP001063033"/>
    </source>
</evidence>
<dbReference type="RefSeq" id="YP_010755372.1">
    <property type="nucleotide sequence ID" value="NC_073469.1"/>
</dbReference>
<proteinExistence type="predicted"/>
<protein>
    <submittedName>
        <fullName evidence="1">Uncharacterized protein</fullName>
    </submittedName>
</protein>
<dbReference type="KEGG" id="vg:80020025"/>
<reference evidence="1" key="1">
    <citation type="submission" date="2022-08" db="EMBL/GenBank/DDBJ databases">
        <authorList>
            <person name="Dojs M.A."/>
            <person name="Fleischacker C.L."/>
            <person name="Jackson S.M."/>
            <person name="Feiring S.B."/>
            <person name="Webb R.J."/>
            <person name="Schaefbauer A.B."/>
            <person name="Vigness C.A."/>
            <person name="Boyle B.L."/>
            <person name="Frank J.R."/>
            <person name="Fleischacker T.C."/>
            <person name="Ackerman S.B."/>
            <person name="Balish M.F."/>
            <person name="Garlena R.A."/>
            <person name="Russell D.A."/>
            <person name="Jacobs-Sera D."/>
            <person name="Hatfull G.F."/>
        </authorList>
    </citation>
    <scope>NUCLEOTIDE SEQUENCE</scope>
</reference>
<dbReference type="GeneID" id="80020025"/>
<accession>A0A977KNN4</accession>
<keyword evidence="2" id="KW-1185">Reference proteome</keyword>
<gene>
    <name evidence="1" type="primary">29</name>
    <name evidence="1" type="ORF">SEA_SHAMBRE1_29</name>
</gene>
<dbReference type="Proteomes" id="UP001063033">
    <property type="component" value="Segment"/>
</dbReference>
<evidence type="ECO:0000313" key="1">
    <source>
        <dbReference type="EMBL" id="UXE04802.1"/>
    </source>
</evidence>
<organism evidence="1 2">
    <name type="scientific">Arthrobacter phage Shambre1</name>
    <dbReference type="NCBI Taxonomy" id="2927284"/>
    <lineage>
        <taxon>Viruses</taxon>
        <taxon>Duplodnaviria</taxon>
        <taxon>Heunggongvirae</taxon>
        <taxon>Uroviricota</taxon>
        <taxon>Caudoviricetes</taxon>
        <taxon>Bismarckvirus</taxon>
        <taxon>Bismarckvirus shambre1</taxon>
    </lineage>
</organism>
<dbReference type="EMBL" id="OP297545">
    <property type="protein sequence ID" value="UXE04802.1"/>
    <property type="molecule type" value="Genomic_DNA"/>
</dbReference>
<sequence>MRHKWKFVSRTVGDDRFGLAYMWQRVDDPTVYYFCNVDLFWSRRPKKGCA</sequence>